<dbReference type="AlphaFoldDB" id="A0A6I6SRS0"/>
<keyword evidence="2 9" id="KW-0963">Cytoplasm</keyword>
<keyword evidence="4 9" id="KW-0902">Two-component regulatory system</keyword>
<evidence type="ECO:0000256" key="7">
    <source>
        <dbReference type="ARBA" id="ARBA00023159"/>
    </source>
</evidence>
<evidence type="ECO:0000259" key="11">
    <source>
        <dbReference type="PROSITE" id="PS50110"/>
    </source>
</evidence>
<evidence type="ECO:0000256" key="3">
    <source>
        <dbReference type="ARBA" id="ARBA00022553"/>
    </source>
</evidence>
<proteinExistence type="predicted"/>
<dbReference type="PIRSF" id="PIRSF006171">
    <property type="entry name" value="RR_citrat_malat"/>
    <property type="match status" value="1"/>
</dbReference>
<dbReference type="SUPFAM" id="SSF46785">
    <property type="entry name" value="Winged helix' DNA-binding domain"/>
    <property type="match status" value="1"/>
</dbReference>
<dbReference type="PANTHER" id="PTHR45526">
    <property type="entry name" value="TRANSCRIPTIONAL REGULATORY PROTEIN DPIA"/>
    <property type="match status" value="1"/>
</dbReference>
<keyword evidence="5 9" id="KW-0805">Transcription regulation</keyword>
<dbReference type="InterPro" id="IPR051271">
    <property type="entry name" value="2C-system_Tx_regulators"/>
</dbReference>
<evidence type="ECO:0000256" key="5">
    <source>
        <dbReference type="ARBA" id="ARBA00023015"/>
    </source>
</evidence>
<evidence type="ECO:0000256" key="10">
    <source>
        <dbReference type="PROSITE-ProRule" id="PRU00169"/>
    </source>
</evidence>
<dbReference type="Pfam" id="PF20714">
    <property type="entry name" value="HTH_64"/>
    <property type="match status" value="1"/>
</dbReference>
<dbReference type="SUPFAM" id="SSF52172">
    <property type="entry name" value="CheY-like"/>
    <property type="match status" value="1"/>
</dbReference>
<dbReference type="InterPro" id="IPR036388">
    <property type="entry name" value="WH-like_DNA-bd_sf"/>
</dbReference>
<dbReference type="PROSITE" id="PS50110">
    <property type="entry name" value="RESPONSE_REGULATORY"/>
    <property type="match status" value="1"/>
</dbReference>
<dbReference type="OrthoDB" id="9802426at2"/>
<dbReference type="InterPro" id="IPR024187">
    <property type="entry name" value="Sig_transdc_resp-reg_cit/mal"/>
</dbReference>
<feature type="modified residue" description="4-aspartylphosphate" evidence="10">
    <location>
        <position position="65"/>
    </location>
</feature>
<accession>A0A6I6SRS0</accession>
<evidence type="ECO:0000313" key="13">
    <source>
        <dbReference type="Proteomes" id="UP000464013"/>
    </source>
</evidence>
<dbReference type="Gene3D" id="1.10.10.10">
    <property type="entry name" value="Winged helix-like DNA-binding domain superfamily/Winged helix DNA-binding domain"/>
    <property type="match status" value="1"/>
</dbReference>
<dbReference type="InterPro" id="IPR011006">
    <property type="entry name" value="CheY-like_superfamily"/>
</dbReference>
<keyword evidence="13" id="KW-1185">Reference proteome</keyword>
<keyword evidence="3 10" id="KW-0597">Phosphoprotein</keyword>
<evidence type="ECO:0000256" key="2">
    <source>
        <dbReference type="ARBA" id="ARBA00022490"/>
    </source>
</evidence>
<dbReference type="PANTHER" id="PTHR45526:SF1">
    <property type="entry name" value="TRANSCRIPTIONAL REGULATORY PROTEIN DCUR-RELATED"/>
    <property type="match status" value="1"/>
</dbReference>
<dbReference type="CDD" id="cd19925">
    <property type="entry name" value="REC_citrate_TCS"/>
    <property type="match status" value="1"/>
</dbReference>
<dbReference type="EMBL" id="CP035042">
    <property type="protein sequence ID" value="QHC52101.1"/>
    <property type="molecule type" value="Genomic_DNA"/>
</dbReference>
<evidence type="ECO:0000256" key="6">
    <source>
        <dbReference type="ARBA" id="ARBA00023125"/>
    </source>
</evidence>
<dbReference type="GO" id="GO:0003700">
    <property type="term" value="F:DNA-binding transcription factor activity"/>
    <property type="evidence" value="ECO:0007669"/>
    <property type="project" value="InterPro"/>
</dbReference>
<dbReference type="InterPro" id="IPR001789">
    <property type="entry name" value="Sig_transdc_resp-reg_receiver"/>
</dbReference>
<keyword evidence="8 9" id="KW-0804">Transcription</keyword>
<protein>
    <recommendedName>
        <fullName evidence="9">Transcriptional regulatory protein</fullName>
    </recommendedName>
</protein>
<dbReference type="GO" id="GO:0005737">
    <property type="term" value="C:cytoplasm"/>
    <property type="evidence" value="ECO:0007669"/>
    <property type="project" value="UniProtKB-SubCell"/>
</dbReference>
<dbReference type="KEGG" id="htx:EKK97_10305"/>
<dbReference type="SMART" id="SM00448">
    <property type="entry name" value="REC"/>
    <property type="match status" value="1"/>
</dbReference>
<comment type="subcellular location">
    <subcellularLocation>
        <location evidence="1 9">Cytoplasm</location>
    </subcellularLocation>
</comment>
<dbReference type="GO" id="GO:0003677">
    <property type="term" value="F:DNA binding"/>
    <property type="evidence" value="ECO:0007669"/>
    <property type="project" value="UniProtKB-KW"/>
</dbReference>
<dbReference type="InterPro" id="IPR048714">
    <property type="entry name" value="DpiA-like_HTH"/>
</dbReference>
<dbReference type="InterPro" id="IPR036390">
    <property type="entry name" value="WH_DNA-bd_sf"/>
</dbReference>
<gene>
    <name evidence="12" type="ORF">EKK97_10305</name>
</gene>
<dbReference type="Gene3D" id="3.40.50.2300">
    <property type="match status" value="1"/>
</dbReference>
<evidence type="ECO:0000313" key="12">
    <source>
        <dbReference type="EMBL" id="QHC52101.1"/>
    </source>
</evidence>
<sequence length="248" mass="27439">MHAAGQTPDEYGILIVEDDFRIAEIHRAFIEQSQGFRVVGMARSGAEARELMVRHASAVQLVLLDAYLPDVEGLELLWALRRDHVHIDIVMITAAREVDTISEALRGGIFDYLIKPVEAARMAQMLARFRREREALAARSELSQEELDRVLARLRPEGATSTATRSLPKGIDRLTLRAVVAALDSAGKPLAAMEVARAMGASRSTARRYLEFLVSVQVVSAELGYGDVGRPERRYRLAGDASPWCEEG</sequence>
<feature type="domain" description="Response regulatory" evidence="11">
    <location>
        <begin position="12"/>
        <end position="130"/>
    </location>
</feature>
<organism evidence="12 13">
    <name type="scientific">Billgrantia tianxiuensis</name>
    <dbReference type="NCBI Taxonomy" id="2497861"/>
    <lineage>
        <taxon>Bacteria</taxon>
        <taxon>Pseudomonadati</taxon>
        <taxon>Pseudomonadota</taxon>
        <taxon>Gammaproteobacteria</taxon>
        <taxon>Oceanospirillales</taxon>
        <taxon>Halomonadaceae</taxon>
        <taxon>Billgrantia</taxon>
    </lineage>
</organism>
<keyword evidence="7 9" id="KW-0010">Activator</keyword>
<evidence type="ECO:0000256" key="1">
    <source>
        <dbReference type="ARBA" id="ARBA00004496"/>
    </source>
</evidence>
<evidence type="ECO:0000256" key="8">
    <source>
        <dbReference type="ARBA" id="ARBA00023163"/>
    </source>
</evidence>
<dbReference type="GO" id="GO:0000156">
    <property type="term" value="F:phosphorelay response regulator activity"/>
    <property type="evidence" value="ECO:0007669"/>
    <property type="project" value="TreeGrafter"/>
</dbReference>
<reference evidence="12 13" key="1">
    <citation type="submission" date="2019-01" db="EMBL/GenBank/DDBJ databases">
        <title>Complete genome of a denitifying bacterium Halomons sp. BC-M4-5.</title>
        <authorList>
            <person name="Wang L."/>
            <person name="Shao Z."/>
        </authorList>
    </citation>
    <scope>NUCLEOTIDE SEQUENCE [LARGE SCALE GENOMIC DNA]</scope>
    <source>
        <strain evidence="12 13">BC-M4-5</strain>
    </source>
</reference>
<dbReference type="Proteomes" id="UP000464013">
    <property type="component" value="Chromosome"/>
</dbReference>
<keyword evidence="6 9" id="KW-0238">DNA-binding</keyword>
<name>A0A6I6SRS0_9GAMM</name>
<dbReference type="Pfam" id="PF00072">
    <property type="entry name" value="Response_reg"/>
    <property type="match status" value="1"/>
</dbReference>
<evidence type="ECO:0000256" key="4">
    <source>
        <dbReference type="ARBA" id="ARBA00023012"/>
    </source>
</evidence>
<evidence type="ECO:0000256" key="9">
    <source>
        <dbReference type="PIRNR" id="PIRNR006171"/>
    </source>
</evidence>